<feature type="domain" description="NTF2" evidence="5">
    <location>
        <begin position="15"/>
        <end position="129"/>
    </location>
</feature>
<dbReference type="PROSITE" id="PS50177">
    <property type="entry name" value="NTF2_DOMAIN"/>
    <property type="match status" value="1"/>
</dbReference>
<proteinExistence type="predicted"/>
<dbReference type="PANTHER" id="PTHR10693">
    <property type="entry name" value="RAS GTPASE-ACTIVATING PROTEIN-BINDING PROTEIN"/>
    <property type="match status" value="1"/>
</dbReference>
<dbReference type="SMART" id="SM00360">
    <property type="entry name" value="RRM"/>
    <property type="match status" value="1"/>
</dbReference>
<accession>A0A7J7MNS1</accession>
<evidence type="ECO:0000256" key="3">
    <source>
        <dbReference type="SAM" id="MobiDB-lite"/>
    </source>
</evidence>
<dbReference type="FunFam" id="3.10.450.50:FF:000003">
    <property type="entry name" value="Nuclear transport factor 2 family protein"/>
    <property type="match status" value="1"/>
</dbReference>
<dbReference type="InterPro" id="IPR032710">
    <property type="entry name" value="NTF2-like_dom_sf"/>
</dbReference>
<dbReference type="InterPro" id="IPR039539">
    <property type="entry name" value="Ras_GTPase_bind_prot"/>
</dbReference>
<dbReference type="InterPro" id="IPR018222">
    <property type="entry name" value="Nuclear_transport_factor_2_euk"/>
</dbReference>
<organism evidence="6 7">
    <name type="scientific">Kingdonia uniflora</name>
    <dbReference type="NCBI Taxonomy" id="39325"/>
    <lineage>
        <taxon>Eukaryota</taxon>
        <taxon>Viridiplantae</taxon>
        <taxon>Streptophyta</taxon>
        <taxon>Embryophyta</taxon>
        <taxon>Tracheophyta</taxon>
        <taxon>Spermatophyta</taxon>
        <taxon>Magnoliopsida</taxon>
        <taxon>Ranunculales</taxon>
        <taxon>Circaeasteraceae</taxon>
        <taxon>Kingdonia</taxon>
    </lineage>
</organism>
<dbReference type="SUPFAM" id="SSF54427">
    <property type="entry name" value="NTF2-like"/>
    <property type="match status" value="1"/>
</dbReference>
<dbReference type="Proteomes" id="UP000541444">
    <property type="component" value="Unassembled WGS sequence"/>
</dbReference>
<comment type="caution">
    <text evidence="6">The sequence shown here is derived from an EMBL/GenBank/DDBJ whole genome shotgun (WGS) entry which is preliminary data.</text>
</comment>
<dbReference type="PANTHER" id="PTHR10693:SF58">
    <property type="entry name" value="OS02G0131700 PROTEIN"/>
    <property type="match status" value="1"/>
</dbReference>
<evidence type="ECO:0000313" key="6">
    <source>
        <dbReference type="EMBL" id="KAF6156430.1"/>
    </source>
</evidence>
<dbReference type="OrthoDB" id="339151at2759"/>
<feature type="domain" description="RRM" evidence="4">
    <location>
        <begin position="322"/>
        <end position="399"/>
    </location>
</feature>
<dbReference type="InterPro" id="IPR035979">
    <property type="entry name" value="RBD_domain_sf"/>
</dbReference>
<dbReference type="SUPFAM" id="SSF54928">
    <property type="entry name" value="RNA-binding domain, RBD"/>
    <property type="match status" value="1"/>
</dbReference>
<evidence type="ECO:0000313" key="7">
    <source>
        <dbReference type="Proteomes" id="UP000541444"/>
    </source>
</evidence>
<dbReference type="AlphaFoldDB" id="A0A7J7MNS1"/>
<dbReference type="PROSITE" id="PS50102">
    <property type="entry name" value="RRM"/>
    <property type="match status" value="1"/>
</dbReference>
<feature type="region of interest" description="Disordered" evidence="3">
    <location>
        <begin position="261"/>
        <end position="300"/>
    </location>
</feature>
<evidence type="ECO:0000256" key="2">
    <source>
        <dbReference type="PROSITE-ProRule" id="PRU00176"/>
    </source>
</evidence>
<evidence type="ECO:0008006" key="8">
    <source>
        <dbReference type="Google" id="ProtNLM"/>
    </source>
</evidence>
<dbReference type="GO" id="GO:0003729">
    <property type="term" value="F:mRNA binding"/>
    <property type="evidence" value="ECO:0007669"/>
    <property type="project" value="TreeGrafter"/>
</dbReference>
<dbReference type="GO" id="GO:0005829">
    <property type="term" value="C:cytosol"/>
    <property type="evidence" value="ECO:0007669"/>
    <property type="project" value="TreeGrafter"/>
</dbReference>
<dbReference type="EMBL" id="JACGCM010001337">
    <property type="protein sequence ID" value="KAF6156430.1"/>
    <property type="molecule type" value="Genomic_DNA"/>
</dbReference>
<dbReference type="CDD" id="cd00590">
    <property type="entry name" value="RRM_SF"/>
    <property type="match status" value="1"/>
</dbReference>
<reference evidence="6 7" key="1">
    <citation type="journal article" date="2020" name="IScience">
        <title>Genome Sequencing of the Endangered Kingdonia uniflora (Circaeasteraceae, Ranunculales) Reveals Potential Mechanisms of Evolutionary Specialization.</title>
        <authorList>
            <person name="Sun Y."/>
            <person name="Deng T."/>
            <person name="Zhang A."/>
            <person name="Moore M.J."/>
            <person name="Landis J.B."/>
            <person name="Lin N."/>
            <person name="Zhang H."/>
            <person name="Zhang X."/>
            <person name="Huang J."/>
            <person name="Zhang X."/>
            <person name="Sun H."/>
            <person name="Wang H."/>
        </authorList>
    </citation>
    <scope>NUCLEOTIDE SEQUENCE [LARGE SCALE GENOMIC DNA]</scope>
    <source>
        <strain evidence="6">TB1705</strain>
        <tissue evidence="6">Leaf</tissue>
    </source>
</reference>
<gene>
    <name evidence="6" type="ORF">GIB67_009088</name>
</gene>
<dbReference type="Pfam" id="PF02136">
    <property type="entry name" value="NTF2"/>
    <property type="match status" value="1"/>
</dbReference>
<dbReference type="InterPro" id="IPR012677">
    <property type="entry name" value="Nucleotide-bd_a/b_plait_sf"/>
</dbReference>
<keyword evidence="1 2" id="KW-0694">RNA-binding</keyword>
<evidence type="ECO:0000259" key="4">
    <source>
        <dbReference type="PROSITE" id="PS50102"/>
    </source>
</evidence>
<feature type="compositionally biased region" description="Polar residues" evidence="3">
    <location>
        <begin position="269"/>
        <end position="300"/>
    </location>
</feature>
<dbReference type="InterPro" id="IPR000504">
    <property type="entry name" value="RRM_dom"/>
</dbReference>
<dbReference type="GO" id="GO:1990904">
    <property type="term" value="C:ribonucleoprotein complex"/>
    <property type="evidence" value="ECO:0007669"/>
    <property type="project" value="TreeGrafter"/>
</dbReference>
<name>A0A7J7MNS1_9MAGN</name>
<evidence type="ECO:0000256" key="1">
    <source>
        <dbReference type="ARBA" id="ARBA00022884"/>
    </source>
</evidence>
<dbReference type="CDD" id="cd00780">
    <property type="entry name" value="NTF2"/>
    <property type="match status" value="1"/>
</dbReference>
<dbReference type="Gene3D" id="3.30.70.330">
    <property type="match status" value="1"/>
</dbReference>
<feature type="region of interest" description="Disordered" evidence="3">
    <location>
        <begin position="380"/>
        <end position="476"/>
    </location>
</feature>
<evidence type="ECO:0000259" key="5">
    <source>
        <dbReference type="PROSITE" id="PS50177"/>
    </source>
</evidence>
<dbReference type="Gene3D" id="3.10.450.50">
    <property type="match status" value="1"/>
</dbReference>
<sequence length="476" mass="52406">MALPPYSTSVSALEVGSCFVRQYYQVLQQQPDLVHHFYNEMSTMICVDGERSETASEQLQIHSLIMSLSFTVIEVKTVHSLHSWKGGVITMVSGSVQTKDYTGRRNFTQTFFLAPQEKGFFVLNDIFHFLDEERAHQHESINYGHTHYDSQLSSPNPFPEPVSDYMHSGETQANSYYTAPHVEENSSVDKYSLPEQHQQIVHEVENIVEDTPVEETYVVVSPPSFTGLVDAVQDSYPVPAEEPVGEPAKKTYASILRPAKGQPALPVVPQQSISRSPPPTSDWNYEPRSTPQQSHPAISTASGRLSTNALEGVTYLEEGEGRSVYVRNLPSNISASDIEKEFNNFGKIKLEGVVVRNREDIGVCYAFVEFEDSHGAQNALKASPIPLGGRQVHVEERRAHSTGASRGGRGRGRGRGYQPEASRGRFAGRGSVKGSGQDGGESDYSRTRTNGYAGSSQGILGNRTTRNGHNSSGSTF</sequence>
<protein>
    <recommendedName>
        <fullName evidence="8">G3BP-like protein</fullName>
    </recommendedName>
</protein>
<keyword evidence="7" id="KW-1185">Reference proteome</keyword>
<dbReference type="Pfam" id="PF00076">
    <property type="entry name" value="RRM_1"/>
    <property type="match status" value="1"/>
</dbReference>
<feature type="compositionally biased region" description="Polar residues" evidence="3">
    <location>
        <begin position="447"/>
        <end position="476"/>
    </location>
</feature>
<dbReference type="InterPro" id="IPR002075">
    <property type="entry name" value="NTF2_dom"/>
</dbReference>